<dbReference type="EMBL" id="GGEC01050807">
    <property type="protein sequence ID" value="MBX31291.1"/>
    <property type="molecule type" value="Transcribed_RNA"/>
</dbReference>
<dbReference type="PANTHER" id="PTHR46201">
    <property type="entry name" value="PHD FINGER PROTEIN MALE MEIOCYTE DEATH 1-RELATED"/>
    <property type="match status" value="1"/>
</dbReference>
<reference evidence="2" key="1">
    <citation type="submission" date="2018-02" db="EMBL/GenBank/DDBJ databases">
        <title>Rhizophora mucronata_Transcriptome.</title>
        <authorList>
            <person name="Meera S.P."/>
            <person name="Sreeshan A."/>
            <person name="Augustine A."/>
        </authorList>
    </citation>
    <scope>NUCLEOTIDE SEQUENCE</scope>
    <source>
        <tissue evidence="2">Leaf</tissue>
    </source>
</reference>
<proteinExistence type="predicted"/>
<dbReference type="AlphaFoldDB" id="A0A2P2MM26"/>
<evidence type="ECO:0000313" key="2">
    <source>
        <dbReference type="EMBL" id="MBX31291.1"/>
    </source>
</evidence>
<keyword evidence="1" id="KW-0812">Transmembrane</keyword>
<name>A0A2P2MM26_RHIMU</name>
<protein>
    <submittedName>
        <fullName evidence="2">Uncharacterized protein</fullName>
    </submittedName>
</protein>
<organism evidence="2">
    <name type="scientific">Rhizophora mucronata</name>
    <name type="common">Asiatic mangrove</name>
    <dbReference type="NCBI Taxonomy" id="61149"/>
    <lineage>
        <taxon>Eukaryota</taxon>
        <taxon>Viridiplantae</taxon>
        <taxon>Streptophyta</taxon>
        <taxon>Embryophyta</taxon>
        <taxon>Tracheophyta</taxon>
        <taxon>Spermatophyta</taxon>
        <taxon>Magnoliopsida</taxon>
        <taxon>eudicotyledons</taxon>
        <taxon>Gunneridae</taxon>
        <taxon>Pentapetalae</taxon>
        <taxon>rosids</taxon>
        <taxon>fabids</taxon>
        <taxon>Malpighiales</taxon>
        <taxon>Rhizophoraceae</taxon>
        <taxon>Rhizophora</taxon>
    </lineage>
</organism>
<sequence>MVVNGRPMKRMKRRVTADLYDFLCFPSADDHPRRPFGAKVKSFLTEYALCPPPASLIPHLLTWQMSFRVGDLTEGLDSAPAVVSLDVVEEDVARSRSVYCDQCRVVGEFTRPESVGPIIIFLHGFSRVAGCEGGKSNFFFILSLSHLFFFNYFLKLLLHHVLFIFIFNDWQRRNIAFRSLMVN</sequence>
<keyword evidence="1" id="KW-1133">Transmembrane helix</keyword>
<feature type="transmembrane region" description="Helical" evidence="1">
    <location>
        <begin position="138"/>
        <end position="167"/>
    </location>
</feature>
<dbReference type="PANTHER" id="PTHR46201:SF3">
    <property type="entry name" value="OS01G0877500 PROTEIN"/>
    <property type="match status" value="1"/>
</dbReference>
<evidence type="ECO:0000256" key="1">
    <source>
        <dbReference type="SAM" id="Phobius"/>
    </source>
</evidence>
<accession>A0A2P2MM26</accession>
<keyword evidence="1" id="KW-0472">Membrane</keyword>